<feature type="compositionally biased region" description="Low complexity" evidence="1">
    <location>
        <begin position="374"/>
        <end position="397"/>
    </location>
</feature>
<dbReference type="PANTHER" id="PTHR31005">
    <property type="entry name" value="DUF4139 DOMAIN-CONTAINING PROTEIN"/>
    <property type="match status" value="1"/>
</dbReference>
<dbReference type="InterPro" id="IPR037291">
    <property type="entry name" value="DUF4139"/>
</dbReference>
<proteinExistence type="predicted"/>
<organism evidence="4 5">
    <name type="scientific">Myxococcus stipitatus (strain DSM 14675 / JCM 12634 / Mx s8)</name>
    <dbReference type="NCBI Taxonomy" id="1278073"/>
    <lineage>
        <taxon>Bacteria</taxon>
        <taxon>Pseudomonadati</taxon>
        <taxon>Myxococcota</taxon>
        <taxon>Myxococcia</taxon>
        <taxon>Myxococcales</taxon>
        <taxon>Cystobacterineae</taxon>
        <taxon>Myxococcaceae</taxon>
        <taxon>Myxococcus</taxon>
    </lineage>
</organism>
<feature type="domain" description="DUF4139" evidence="2">
    <location>
        <begin position="212"/>
        <end position="772"/>
    </location>
</feature>
<dbReference type="STRING" id="1278073.MYSTI_04531"/>
<dbReference type="eggNOG" id="COG5316">
    <property type="taxonomic scope" value="Bacteria"/>
</dbReference>
<gene>
    <name evidence="4" type="ordered locus">MYSTI_04531</name>
</gene>
<dbReference type="KEGG" id="msd:MYSTI_04531"/>
<dbReference type="Pfam" id="PF13598">
    <property type="entry name" value="DUF4139"/>
    <property type="match status" value="1"/>
</dbReference>
<accession>L7UCQ1</accession>
<dbReference type="PATRIC" id="fig|1278073.3.peg.4598"/>
<dbReference type="EMBL" id="CP004025">
    <property type="protein sequence ID" value="AGC45823.1"/>
    <property type="molecule type" value="Genomic_DNA"/>
</dbReference>
<dbReference type="InterPro" id="IPR011935">
    <property type="entry name" value="CHP02231"/>
</dbReference>
<dbReference type="InterPro" id="IPR025554">
    <property type="entry name" value="DUF4140"/>
</dbReference>
<reference evidence="4 5" key="1">
    <citation type="journal article" date="2013" name="Genome Announc.">
        <title>Complete genome sequence of Myxococcus stipitatus strain DSM 14675, a fruiting myxobacterium.</title>
        <authorList>
            <person name="Huntley S."/>
            <person name="Kneip S."/>
            <person name="Treuner-Lange A."/>
            <person name="Sogaard-Andersen L."/>
        </authorList>
    </citation>
    <scope>NUCLEOTIDE SEQUENCE [LARGE SCALE GENOMIC DNA]</scope>
    <source>
        <strain evidence="5">DSM 14675 / JCM 12634 / Mx s8</strain>
    </source>
</reference>
<dbReference type="Proteomes" id="UP000011131">
    <property type="component" value="Chromosome"/>
</dbReference>
<evidence type="ECO:0000259" key="3">
    <source>
        <dbReference type="Pfam" id="PF13600"/>
    </source>
</evidence>
<protein>
    <recommendedName>
        <fullName evidence="6">Aspartate ammonia-lyase</fullName>
    </recommendedName>
</protein>
<evidence type="ECO:0000259" key="2">
    <source>
        <dbReference type="Pfam" id="PF13598"/>
    </source>
</evidence>
<sequence>MLVVPSILDAVTVHAEGALCTRVATLQLVEGRVPTEVQLNGLPLSLRAGTLRASVRQGPPGLTVRAIRPTYDVQLPPEVDVPSEHQALEAARARVSDVTTRLAGLQRELQAIGALKPTFAPKNKDHYQPHEAPLAAMLSLTSFVDAELAALHSRRLGLERDLRDAEADVQLRRQRLHEASSAVRGERARVYRAAVLTLSGTPWPRETPALIALEYAVPGARWVPTYDLHLPKTLEEGTMRMRASIIQRTGEDWSGVKLAVSTAALDRRAEVPELKALRIGRRQPAPPRSGWREPPPGLDELFAGYDSFRPAPASAFKNQPLNGPGAAPYQAAIGGVLPQEGAAAPDMTAQLEEATSGGAPQAKKKSRPHRDVDMAGAPAPAMAAPGGPASASASRSAPRPPSAPMASKPSQNLARMEPEDMPARSRARGFRGGAPSPKQYEGMDDDDMAKESLSLDEPMMADLAPEPESEDGFGGSAEKPGATSRLDPADQWLDYERLSLGPADGESSARGRLHPRPSHVTREVMALSAIQVQVNVVSFVAVCEREVASLWRVPAPAWTVPPRESAMHFDARFDVETRADVPSDGTWHTLPVLSVPVGLSPEYVCVPSVEPRAFRTVRVENRTPYPLLAGPVDVTLGDEFLMTSPLPTMPPGSTQRLGLGVEESIKVARNTRFDEASGGIFGGATMLTHQVSVELANRLTNRILIEVCERVPAVPSNFEKDIKVEETEVAPHWQKRTPLPGEVPVEGERAWRVVLQPGEAQTLKATWTVKIPASKMLGGGNRRT</sequence>
<dbReference type="PANTHER" id="PTHR31005:SF8">
    <property type="entry name" value="DUF4139 DOMAIN-CONTAINING PROTEIN"/>
    <property type="match status" value="1"/>
</dbReference>
<dbReference type="HOGENOM" id="CLU_375854_0_0_7"/>
<evidence type="ECO:0000256" key="1">
    <source>
        <dbReference type="SAM" id="MobiDB-lite"/>
    </source>
</evidence>
<feature type="region of interest" description="Disordered" evidence="1">
    <location>
        <begin position="352"/>
        <end position="445"/>
    </location>
</feature>
<dbReference type="RefSeq" id="WP_015350083.1">
    <property type="nucleotide sequence ID" value="NC_020126.1"/>
</dbReference>
<evidence type="ECO:0008006" key="6">
    <source>
        <dbReference type="Google" id="ProtNLM"/>
    </source>
</evidence>
<evidence type="ECO:0000313" key="5">
    <source>
        <dbReference type="Proteomes" id="UP000011131"/>
    </source>
</evidence>
<dbReference type="Pfam" id="PF13600">
    <property type="entry name" value="DUF4140"/>
    <property type="match status" value="1"/>
</dbReference>
<evidence type="ECO:0000313" key="4">
    <source>
        <dbReference type="EMBL" id="AGC45823.1"/>
    </source>
</evidence>
<keyword evidence="5" id="KW-1185">Reference proteome</keyword>
<name>L7UCQ1_MYXSD</name>
<dbReference type="AlphaFoldDB" id="L7UCQ1"/>
<feature type="region of interest" description="Disordered" evidence="1">
    <location>
        <begin position="462"/>
        <end position="488"/>
    </location>
</feature>
<feature type="domain" description="DUF4140" evidence="3">
    <location>
        <begin position="11"/>
        <end position="111"/>
    </location>
</feature>
<dbReference type="OrthoDB" id="580912at2"/>